<evidence type="ECO:0000313" key="2">
    <source>
        <dbReference type="Proteomes" id="UP000260862"/>
    </source>
</evidence>
<evidence type="ECO:0008006" key="3">
    <source>
        <dbReference type="Google" id="ProtNLM"/>
    </source>
</evidence>
<dbReference type="AlphaFoldDB" id="A0A3E4N366"/>
<organism evidence="1 2">
    <name type="scientific">Phocaeicola plebeius</name>
    <dbReference type="NCBI Taxonomy" id="310297"/>
    <lineage>
        <taxon>Bacteria</taxon>
        <taxon>Pseudomonadati</taxon>
        <taxon>Bacteroidota</taxon>
        <taxon>Bacteroidia</taxon>
        <taxon>Bacteroidales</taxon>
        <taxon>Bacteroidaceae</taxon>
        <taxon>Phocaeicola</taxon>
    </lineage>
</organism>
<dbReference type="Proteomes" id="UP000260862">
    <property type="component" value="Unassembled WGS sequence"/>
</dbReference>
<name>A0A3E4N366_9BACT</name>
<keyword evidence="2" id="KW-1185">Reference proteome</keyword>
<protein>
    <recommendedName>
        <fullName evidence="3">Single-stranded DNA-binding protein</fullName>
    </recommendedName>
</protein>
<accession>A0A3E4N366</accession>
<comment type="caution">
    <text evidence="1">The sequence shown here is derived from an EMBL/GenBank/DDBJ whole genome shotgun (WGS) entry which is preliminary data.</text>
</comment>
<sequence length="214" mass="24308">MGLQCLGCDKTCKIDLLKYTIMEGQLIYGKMASILRETKAITKSEKNQQQGFKFRGIDNVMNELHELFAKNEVFILQEVQGFTTENRPTKSGGTNTFTRATVKFRYITTDGSCVETVNVGEAMDSGDKGMNKAMSIALKYSLLQMFLIPTEEPKDPDVTTPEETDYFAMAEQEVNAAQTVETLQSIWQNYTVLQGDRRFIDIVNKKKKLVKKWI</sequence>
<evidence type="ECO:0000313" key="1">
    <source>
        <dbReference type="EMBL" id="RGK56458.1"/>
    </source>
</evidence>
<gene>
    <name evidence="1" type="ORF">DXD04_06645</name>
</gene>
<proteinExistence type="predicted"/>
<reference evidence="1 2" key="1">
    <citation type="submission" date="2018-08" db="EMBL/GenBank/DDBJ databases">
        <title>A genome reference for cultivated species of the human gut microbiota.</title>
        <authorList>
            <person name="Zou Y."/>
            <person name="Xue W."/>
            <person name="Luo G."/>
        </authorList>
    </citation>
    <scope>NUCLEOTIDE SEQUENCE [LARGE SCALE GENOMIC DNA]</scope>
    <source>
        <strain evidence="1 2">TF10-3AC</strain>
    </source>
</reference>
<dbReference type="Pfam" id="PF04404">
    <property type="entry name" value="ERF"/>
    <property type="match status" value="1"/>
</dbReference>
<dbReference type="EMBL" id="QSQT01000010">
    <property type="protein sequence ID" value="RGK56458.1"/>
    <property type="molecule type" value="Genomic_DNA"/>
</dbReference>
<dbReference type="InterPro" id="IPR007499">
    <property type="entry name" value="ERF_bacteria_virus"/>
</dbReference>